<dbReference type="InterPro" id="IPR050361">
    <property type="entry name" value="MPP/UQCRC_Complex"/>
</dbReference>
<sequence length="415" mass="48251">MKKFLFDTMETYLENGLRLITIKKETQIASLNIGVMVGAVCEEKQERGISHFIEHMLFKGTVNRDNEKLNSDLENLGGEYNAYTDYMSTVFNTTTLNEELDVSLELISDLLQHPTFLEEHIEKERGVILAELRSGKDDVEDLSFQKINDMAFTHSPLKVDVIGKEEIVKSISREDLIRYYNNHYVSNNTVITVVSSYEHEYVIELVKKYFSQWKRKEVNKPILNFEKNKDKFKITHRDNMEQSTIIYLYTFNDLTKKEELALRILNHKFGESSNSILFRELREDRGLAYDIYTSLDLTNNLKTLYIYAAVAPEDVDATIETINNCIEKIKEEIIVFDGNTINLMKKVFKTAIASTLEDSTDLGNYVVHQAMEEDNLYQFNEDMENLNYIVAQDLYEVAKKVLNKPTIHVLLCDRE</sequence>
<dbReference type="Proteomes" id="UP000028542">
    <property type="component" value="Unassembled WGS sequence"/>
</dbReference>
<dbReference type="eggNOG" id="COG0612">
    <property type="taxonomic scope" value="Bacteria"/>
</dbReference>
<dbReference type="InterPro" id="IPR001431">
    <property type="entry name" value="Pept_M16_Zn_BS"/>
</dbReference>
<dbReference type="Gene3D" id="3.30.830.10">
    <property type="entry name" value="Metalloenzyme, LuxS/M16 peptidase-like"/>
    <property type="match status" value="2"/>
</dbReference>
<protein>
    <submittedName>
        <fullName evidence="5">Peptidase M16</fullName>
    </submittedName>
</protein>
<dbReference type="InterPro" id="IPR011765">
    <property type="entry name" value="Pept_M16_N"/>
</dbReference>
<dbReference type="PANTHER" id="PTHR11851:SF49">
    <property type="entry name" value="MITOCHONDRIAL-PROCESSING PEPTIDASE SUBUNIT ALPHA"/>
    <property type="match status" value="1"/>
</dbReference>
<comment type="caution">
    <text evidence="5">The sequence shown here is derived from an EMBL/GenBank/DDBJ whole genome shotgun (WGS) entry which is preliminary data.</text>
</comment>
<proteinExistence type="inferred from homology"/>
<dbReference type="InterPro" id="IPR007863">
    <property type="entry name" value="Peptidase_M16_C"/>
</dbReference>
<evidence type="ECO:0000259" key="3">
    <source>
        <dbReference type="Pfam" id="PF00675"/>
    </source>
</evidence>
<dbReference type="PROSITE" id="PS00143">
    <property type="entry name" value="INSULINASE"/>
    <property type="match status" value="1"/>
</dbReference>
<feature type="domain" description="Peptidase M16 N-terminal" evidence="3">
    <location>
        <begin position="20"/>
        <end position="162"/>
    </location>
</feature>
<dbReference type="SUPFAM" id="SSF63411">
    <property type="entry name" value="LuxS/MPP-like metallohydrolase"/>
    <property type="match status" value="2"/>
</dbReference>
<comment type="similarity">
    <text evidence="1 2">Belongs to the peptidase M16 family.</text>
</comment>
<accession>A0A084JB15</accession>
<dbReference type="GO" id="GO:0006508">
    <property type="term" value="P:proteolysis"/>
    <property type="evidence" value="ECO:0007669"/>
    <property type="project" value="InterPro"/>
</dbReference>
<evidence type="ECO:0000256" key="1">
    <source>
        <dbReference type="ARBA" id="ARBA00007261"/>
    </source>
</evidence>
<gene>
    <name evidence="5" type="ORF">IO99_10740</name>
</gene>
<dbReference type="GO" id="GO:0004222">
    <property type="term" value="F:metalloendopeptidase activity"/>
    <property type="evidence" value="ECO:0007669"/>
    <property type="project" value="InterPro"/>
</dbReference>
<feature type="domain" description="Peptidase M16 C-terminal" evidence="4">
    <location>
        <begin position="170"/>
        <end position="332"/>
    </location>
</feature>
<dbReference type="RefSeq" id="WP_035133089.1">
    <property type="nucleotide sequence ID" value="NZ_JPMD01000025.1"/>
</dbReference>
<dbReference type="Pfam" id="PF00675">
    <property type="entry name" value="Peptidase_M16"/>
    <property type="match status" value="1"/>
</dbReference>
<dbReference type="STRING" id="318464.IO99_10740"/>
<reference evidence="5 6" key="1">
    <citation type="submission" date="2014-07" db="EMBL/GenBank/DDBJ databases">
        <title>Draft genome of Clostridium sulfidigenes 113A isolated from sediments associated with methane hydrate from Krishna Godavari basin.</title>
        <authorList>
            <person name="Honkalas V.S."/>
            <person name="Dabir A.P."/>
            <person name="Arora P."/>
            <person name="Dhakephalkar P.K."/>
        </authorList>
    </citation>
    <scope>NUCLEOTIDE SEQUENCE [LARGE SCALE GENOMIC DNA]</scope>
    <source>
        <strain evidence="5 6">113A</strain>
    </source>
</reference>
<dbReference type="PANTHER" id="PTHR11851">
    <property type="entry name" value="METALLOPROTEASE"/>
    <property type="match status" value="1"/>
</dbReference>
<evidence type="ECO:0000256" key="2">
    <source>
        <dbReference type="RuleBase" id="RU004447"/>
    </source>
</evidence>
<evidence type="ECO:0000259" key="4">
    <source>
        <dbReference type="Pfam" id="PF05193"/>
    </source>
</evidence>
<evidence type="ECO:0000313" key="5">
    <source>
        <dbReference type="EMBL" id="KEZ86149.1"/>
    </source>
</evidence>
<organism evidence="5 6">
    <name type="scientific">Clostridium sulfidigenes</name>
    <dbReference type="NCBI Taxonomy" id="318464"/>
    <lineage>
        <taxon>Bacteria</taxon>
        <taxon>Bacillati</taxon>
        <taxon>Bacillota</taxon>
        <taxon>Clostridia</taxon>
        <taxon>Eubacteriales</taxon>
        <taxon>Clostridiaceae</taxon>
        <taxon>Clostridium</taxon>
    </lineage>
</organism>
<name>A0A084JB15_9CLOT</name>
<dbReference type="GO" id="GO:0046872">
    <property type="term" value="F:metal ion binding"/>
    <property type="evidence" value="ECO:0007669"/>
    <property type="project" value="InterPro"/>
</dbReference>
<dbReference type="AlphaFoldDB" id="A0A084JB15"/>
<keyword evidence="6" id="KW-1185">Reference proteome</keyword>
<evidence type="ECO:0000313" key="6">
    <source>
        <dbReference type="Proteomes" id="UP000028542"/>
    </source>
</evidence>
<dbReference type="Pfam" id="PF05193">
    <property type="entry name" value="Peptidase_M16_C"/>
    <property type="match status" value="1"/>
</dbReference>
<dbReference type="InterPro" id="IPR011249">
    <property type="entry name" value="Metalloenz_LuxS/M16"/>
</dbReference>
<dbReference type="EMBL" id="JPMD01000025">
    <property type="protein sequence ID" value="KEZ86149.1"/>
    <property type="molecule type" value="Genomic_DNA"/>
</dbReference>